<reference evidence="2 3" key="1">
    <citation type="submission" date="2022-01" db="EMBL/GenBank/DDBJ databases">
        <authorList>
            <person name="Won M."/>
            <person name="Kim S.-J."/>
            <person name="Kwon S.-W."/>
        </authorList>
    </citation>
    <scope>NUCLEOTIDE SEQUENCE [LARGE SCALE GENOMIC DNA]</scope>
    <source>
        <strain evidence="2 3">KCTC 23505</strain>
    </source>
</reference>
<evidence type="ECO:0000256" key="1">
    <source>
        <dbReference type="SAM" id="MobiDB-lite"/>
    </source>
</evidence>
<name>A0ABS9DWP4_9PROT</name>
<sequence length="213" mass="23298">MNLNTPSARFAGIIEYLCQAVAARGVKGAFASPLLTLLLWNRLRFIAARFKAIASAPRYATPPRRRARTRPPAPPREPEPAPAPSEPASPEPEALRLPRRFGWLLAPLPESRTAASQLRFFLGDPRVAAMIADDPRFGRLLRPLCHSLGIRPPPCLCIARSPNPSEPAAPEPRTNTAPETPSMRHIPFHVQVPPQPGRAIQPVLCRAIARAPP</sequence>
<comment type="caution">
    <text evidence="2">The sequence shown here is derived from an EMBL/GenBank/DDBJ whole genome shotgun (WGS) entry which is preliminary data.</text>
</comment>
<organism evidence="2 3">
    <name type="scientific">Acidiphilium iwatense</name>
    <dbReference type="NCBI Taxonomy" id="768198"/>
    <lineage>
        <taxon>Bacteria</taxon>
        <taxon>Pseudomonadati</taxon>
        <taxon>Pseudomonadota</taxon>
        <taxon>Alphaproteobacteria</taxon>
        <taxon>Acetobacterales</taxon>
        <taxon>Acidocellaceae</taxon>
        <taxon>Acidiphilium</taxon>
    </lineage>
</organism>
<evidence type="ECO:0000313" key="3">
    <source>
        <dbReference type="Proteomes" id="UP001521209"/>
    </source>
</evidence>
<dbReference type="RefSeq" id="WP_235703799.1">
    <property type="nucleotide sequence ID" value="NZ_JAKGBZ010000011.1"/>
</dbReference>
<dbReference type="Proteomes" id="UP001521209">
    <property type="component" value="Unassembled WGS sequence"/>
</dbReference>
<feature type="compositionally biased region" description="Pro residues" evidence="1">
    <location>
        <begin position="71"/>
        <end position="90"/>
    </location>
</feature>
<keyword evidence="3" id="KW-1185">Reference proteome</keyword>
<accession>A0ABS9DWP4</accession>
<proteinExistence type="predicted"/>
<feature type="region of interest" description="Disordered" evidence="1">
    <location>
        <begin position="60"/>
        <end position="92"/>
    </location>
</feature>
<feature type="region of interest" description="Disordered" evidence="1">
    <location>
        <begin position="161"/>
        <end position="182"/>
    </location>
</feature>
<dbReference type="EMBL" id="JAKGBZ010000011">
    <property type="protein sequence ID" value="MCF3946563.1"/>
    <property type="molecule type" value="Genomic_DNA"/>
</dbReference>
<protein>
    <submittedName>
        <fullName evidence="2">Uncharacterized protein</fullName>
    </submittedName>
</protein>
<evidence type="ECO:0000313" key="2">
    <source>
        <dbReference type="EMBL" id="MCF3946563.1"/>
    </source>
</evidence>
<gene>
    <name evidence="2" type="ORF">L2A60_07695</name>
</gene>